<name>A0AA94F4M8_9FLAO</name>
<accession>A0AA94F4M8</accession>
<dbReference type="SUPFAM" id="SSF54826">
    <property type="entry name" value="Enolase N-terminal domain-like"/>
    <property type="match status" value="1"/>
</dbReference>
<comment type="similarity">
    <text evidence="1">Belongs to the mandelate racemase/muconate lactonizing enzyme family.</text>
</comment>
<sequence length="330" mass="37459">MELTWQKVKLPLKETFSIAYGNYSFRNALIVVLKKSGTIGYGECTEIDYYNIKIENLIVELNSIKKWIENQKIKHPFEFYKLISQKKLSSFISSALDCAYWDLYGKLERKHFIELNKIDNKIIPESSITISVDSLEKQKEKIESLTWRKCKVKCKGLQKDSLYMLSQLQKDIAIDSNASFTKEDCKWLEAQEFVSKFIYLEQPMKVGEYKNLNKSSYANWMADEDFQNSLQLDELADHYGSINIKLVKCGGLTPALKIIYEARKLKYKIMIGCMTESTIGISAGAVLAPLVDYVDLDGANLLASDIAYGSEVIGGKIILNEAPGLGISVK</sequence>
<protein>
    <submittedName>
        <fullName evidence="4">Chloromuconate cycloisomerase</fullName>
    </submittedName>
</protein>
<feature type="domain" description="Enolase C-terminal" evidence="3">
    <location>
        <begin position="169"/>
        <end position="329"/>
    </location>
</feature>
<dbReference type="InterPro" id="IPR036849">
    <property type="entry name" value="Enolase-like_C_sf"/>
</dbReference>
<dbReference type="GO" id="GO:0016854">
    <property type="term" value="F:racemase and epimerase activity"/>
    <property type="evidence" value="ECO:0007669"/>
    <property type="project" value="UniProtKB-ARBA"/>
</dbReference>
<evidence type="ECO:0000256" key="1">
    <source>
        <dbReference type="ARBA" id="ARBA00008031"/>
    </source>
</evidence>
<dbReference type="AlphaFoldDB" id="A0AA94F4M8"/>
<dbReference type="InterPro" id="IPR029017">
    <property type="entry name" value="Enolase-like_N"/>
</dbReference>
<evidence type="ECO:0000256" key="2">
    <source>
        <dbReference type="ARBA" id="ARBA00022723"/>
    </source>
</evidence>
<dbReference type="PANTHER" id="PTHR48080:SF3">
    <property type="entry name" value="ENOLASE SUPERFAMILY MEMBER DDB_G0284701"/>
    <property type="match status" value="1"/>
</dbReference>
<dbReference type="EMBL" id="RWGX01000004">
    <property type="protein sequence ID" value="RVU87800.1"/>
    <property type="molecule type" value="Genomic_DNA"/>
</dbReference>
<dbReference type="Gene3D" id="3.20.20.120">
    <property type="entry name" value="Enolase-like C-terminal domain"/>
    <property type="match status" value="1"/>
</dbReference>
<organism evidence="4">
    <name type="scientific">Flavobacterium columnare</name>
    <dbReference type="NCBI Taxonomy" id="996"/>
    <lineage>
        <taxon>Bacteria</taxon>
        <taxon>Pseudomonadati</taxon>
        <taxon>Bacteroidota</taxon>
        <taxon>Flavobacteriia</taxon>
        <taxon>Flavobacteriales</taxon>
        <taxon>Flavobacteriaceae</taxon>
        <taxon>Flavobacterium</taxon>
    </lineage>
</organism>
<evidence type="ECO:0000259" key="3">
    <source>
        <dbReference type="Pfam" id="PF13378"/>
    </source>
</evidence>
<gene>
    <name evidence="4" type="ORF">EJB19_06120</name>
</gene>
<dbReference type="KEGG" id="fcv:AWN65_04690"/>
<dbReference type="Gene3D" id="3.30.390.10">
    <property type="entry name" value="Enolase-like, N-terminal domain"/>
    <property type="match status" value="1"/>
</dbReference>
<proteinExistence type="inferred from homology"/>
<dbReference type="RefSeq" id="WP_060382103.1">
    <property type="nucleotide sequence ID" value="NZ_MTDB01000063.1"/>
</dbReference>
<dbReference type="SUPFAM" id="SSF51604">
    <property type="entry name" value="Enolase C-terminal domain-like"/>
    <property type="match status" value="1"/>
</dbReference>
<dbReference type="Pfam" id="PF13378">
    <property type="entry name" value="MR_MLE_C"/>
    <property type="match status" value="1"/>
</dbReference>
<evidence type="ECO:0000313" key="4">
    <source>
        <dbReference type="EMBL" id="RVU87800.1"/>
    </source>
</evidence>
<reference evidence="4" key="1">
    <citation type="submission" date="2018-12" db="EMBL/GenBank/DDBJ databases">
        <title>Draft genome sequence of Flaovobacterium columnare BGFS27 isolated from channel catfish in Alabama.</title>
        <authorList>
            <person name="Cai W."/>
            <person name="Arias C."/>
        </authorList>
    </citation>
    <scope>NUCLEOTIDE SEQUENCE [LARGE SCALE GENOMIC DNA]</scope>
    <source>
        <strain evidence="4">BGFS27</strain>
    </source>
</reference>
<comment type="caution">
    <text evidence="4">The sequence shown here is derived from an EMBL/GenBank/DDBJ whole genome shotgun (WGS) entry which is preliminary data.</text>
</comment>
<dbReference type="InterPro" id="IPR029065">
    <property type="entry name" value="Enolase_C-like"/>
</dbReference>
<dbReference type="PANTHER" id="PTHR48080">
    <property type="entry name" value="D-GALACTONATE DEHYDRATASE-RELATED"/>
    <property type="match status" value="1"/>
</dbReference>
<keyword evidence="2" id="KW-0479">Metal-binding</keyword>
<dbReference type="GeneID" id="56895068"/>
<dbReference type="InterPro" id="IPR034593">
    <property type="entry name" value="DgoD-like"/>
</dbReference>
<dbReference type="GO" id="GO:0046872">
    <property type="term" value="F:metal ion binding"/>
    <property type="evidence" value="ECO:0007669"/>
    <property type="project" value="UniProtKB-KW"/>
</dbReference>